<organism evidence="3 4">
    <name type="scientific">Punica granatum</name>
    <name type="common">Pomegranate</name>
    <dbReference type="NCBI Taxonomy" id="22663"/>
    <lineage>
        <taxon>Eukaryota</taxon>
        <taxon>Viridiplantae</taxon>
        <taxon>Streptophyta</taxon>
        <taxon>Embryophyta</taxon>
        <taxon>Tracheophyta</taxon>
        <taxon>Spermatophyta</taxon>
        <taxon>Magnoliopsida</taxon>
        <taxon>eudicotyledons</taxon>
        <taxon>Gunneridae</taxon>
        <taxon>Pentapetalae</taxon>
        <taxon>rosids</taxon>
        <taxon>malvids</taxon>
        <taxon>Myrtales</taxon>
        <taxon>Lythraceae</taxon>
        <taxon>Punica</taxon>
    </lineage>
</organism>
<accession>A0A218XQP3</accession>
<comment type="caution">
    <text evidence="3">The sequence shown here is derived from an EMBL/GenBank/DDBJ whole genome shotgun (WGS) entry which is preliminary data.</text>
</comment>
<feature type="transmembrane region" description="Helical" evidence="2">
    <location>
        <begin position="14"/>
        <end position="35"/>
    </location>
</feature>
<keyword evidence="2" id="KW-0472">Membrane</keyword>
<dbReference type="EMBL" id="MTKT01000817">
    <property type="protein sequence ID" value="OWM87254.1"/>
    <property type="molecule type" value="Genomic_DNA"/>
</dbReference>
<evidence type="ECO:0000313" key="3">
    <source>
        <dbReference type="EMBL" id="OWM87254.1"/>
    </source>
</evidence>
<keyword evidence="2" id="KW-0812">Transmembrane</keyword>
<proteinExistence type="predicted"/>
<sequence>MFHTRQQYTGEQEIHFYISILITQTFHIVSIYHYITYLTGKWDHEHTRREEARLASDGEELEWRVEHERPSMETSWSGESKMRDNRR</sequence>
<name>A0A218XQP3_PUNGR</name>
<feature type="region of interest" description="Disordered" evidence="1">
    <location>
        <begin position="66"/>
        <end position="87"/>
    </location>
</feature>
<evidence type="ECO:0000256" key="2">
    <source>
        <dbReference type="SAM" id="Phobius"/>
    </source>
</evidence>
<protein>
    <submittedName>
        <fullName evidence="3">Uncharacterized protein</fullName>
    </submittedName>
</protein>
<evidence type="ECO:0000256" key="1">
    <source>
        <dbReference type="SAM" id="MobiDB-lite"/>
    </source>
</evidence>
<keyword evidence="2" id="KW-1133">Transmembrane helix</keyword>
<dbReference type="Proteomes" id="UP000197138">
    <property type="component" value="Unassembled WGS sequence"/>
</dbReference>
<evidence type="ECO:0000313" key="4">
    <source>
        <dbReference type="Proteomes" id="UP000197138"/>
    </source>
</evidence>
<dbReference type="AlphaFoldDB" id="A0A218XQP3"/>
<gene>
    <name evidence="3" type="ORF">CDL15_Pgr019301</name>
</gene>
<reference evidence="4" key="1">
    <citation type="journal article" date="2017" name="Plant J.">
        <title>The pomegranate (Punica granatum L.) genome and the genomics of punicalagin biosynthesis.</title>
        <authorList>
            <person name="Qin G."/>
            <person name="Xu C."/>
            <person name="Ming R."/>
            <person name="Tang H."/>
            <person name="Guyot R."/>
            <person name="Kramer E.M."/>
            <person name="Hu Y."/>
            <person name="Yi X."/>
            <person name="Qi Y."/>
            <person name="Xu X."/>
            <person name="Gao Z."/>
            <person name="Pan H."/>
            <person name="Jian J."/>
            <person name="Tian Y."/>
            <person name="Yue Z."/>
            <person name="Xu Y."/>
        </authorList>
    </citation>
    <scope>NUCLEOTIDE SEQUENCE [LARGE SCALE GENOMIC DNA]</scope>
    <source>
        <strain evidence="4">cv. Dabenzi</strain>
    </source>
</reference>